<keyword evidence="5" id="KW-1185">Reference proteome</keyword>
<protein>
    <submittedName>
        <fullName evidence="4">Uncharacterized protein</fullName>
    </submittedName>
</protein>
<gene>
    <name evidence="4" type="ORF">FOA43_000694</name>
</gene>
<sequence>MFRAGIRSFLGHSVKRSTAISNTRVFVRFQSSSSNSSQPASATLAKKKLALLEQQRQSKDVQENLLQDSEDHKETESQNAEHQQQQQQHQQKMQQHEYLMLPQLQQRKIRKGFSSVIKVPSTISIKPKDLLLDNLFQGYRPLTLPLVPPPLSKRPTVVYFEFDDNLDLLENGLNEIASGSSGSNNNNGNLRDPEDILKDKNLTRYQYSNYSFNKDEYSGPDDLFGINKSFSDHVSKASQDKLAKRFNDSYKMSKRIAGRRRMQYVHKKHKVRK</sequence>
<evidence type="ECO:0000256" key="2">
    <source>
        <dbReference type="ARBA" id="ARBA00023128"/>
    </source>
</evidence>
<dbReference type="EMBL" id="CP064812">
    <property type="protein sequence ID" value="QPG73384.1"/>
    <property type="molecule type" value="Genomic_DNA"/>
</dbReference>
<evidence type="ECO:0000256" key="3">
    <source>
        <dbReference type="SAM" id="MobiDB-lite"/>
    </source>
</evidence>
<feature type="region of interest" description="Disordered" evidence="3">
    <location>
        <begin position="60"/>
        <end position="94"/>
    </location>
</feature>
<dbReference type="Pfam" id="PF08692">
    <property type="entry name" value="Pet20"/>
    <property type="match status" value="1"/>
</dbReference>
<dbReference type="RefSeq" id="XP_038776949.1">
    <property type="nucleotide sequence ID" value="XM_038921021.1"/>
</dbReference>
<organism evidence="4 5">
    <name type="scientific">Eeniella nana</name>
    <name type="common">Yeast</name>
    <name type="synonym">Brettanomyces nanus</name>
    <dbReference type="NCBI Taxonomy" id="13502"/>
    <lineage>
        <taxon>Eukaryota</taxon>
        <taxon>Fungi</taxon>
        <taxon>Dikarya</taxon>
        <taxon>Ascomycota</taxon>
        <taxon>Saccharomycotina</taxon>
        <taxon>Pichiomycetes</taxon>
        <taxon>Pichiales</taxon>
        <taxon>Pichiaceae</taxon>
        <taxon>Brettanomyces</taxon>
    </lineage>
</organism>
<dbReference type="InterPro" id="IPR014804">
    <property type="entry name" value="Pet20-like"/>
</dbReference>
<evidence type="ECO:0000256" key="1">
    <source>
        <dbReference type="ARBA" id="ARBA00004173"/>
    </source>
</evidence>
<accession>A0A875S1Y0</accession>
<dbReference type="OrthoDB" id="3991203at2759"/>
<dbReference type="KEGG" id="bnn:FOA43_000694"/>
<dbReference type="GeneID" id="62194095"/>
<evidence type="ECO:0000313" key="5">
    <source>
        <dbReference type="Proteomes" id="UP000662931"/>
    </source>
</evidence>
<dbReference type="Proteomes" id="UP000662931">
    <property type="component" value="Chromosome 1"/>
</dbReference>
<comment type="subcellular location">
    <subcellularLocation>
        <location evidence="1">Mitochondrion</location>
    </subcellularLocation>
</comment>
<feature type="compositionally biased region" description="Low complexity" evidence="3">
    <location>
        <begin position="82"/>
        <end position="93"/>
    </location>
</feature>
<name>A0A875S1Y0_EENNA</name>
<evidence type="ECO:0000313" key="4">
    <source>
        <dbReference type="EMBL" id="QPG73384.1"/>
    </source>
</evidence>
<reference evidence="4" key="1">
    <citation type="submission" date="2020-10" db="EMBL/GenBank/DDBJ databases">
        <authorList>
            <person name="Roach M.J.R."/>
        </authorList>
    </citation>
    <scope>NUCLEOTIDE SEQUENCE</scope>
    <source>
        <strain evidence="4">CBS 1945</strain>
    </source>
</reference>
<keyword evidence="2" id="KW-0496">Mitochondrion</keyword>
<dbReference type="AlphaFoldDB" id="A0A875S1Y0"/>
<dbReference type="GO" id="GO:0005739">
    <property type="term" value="C:mitochondrion"/>
    <property type="evidence" value="ECO:0007669"/>
    <property type="project" value="UniProtKB-SubCell"/>
</dbReference>
<proteinExistence type="predicted"/>